<evidence type="ECO:0000313" key="8">
    <source>
        <dbReference type="EMBL" id="PWN31517.1"/>
    </source>
</evidence>
<dbReference type="InterPro" id="IPR034812">
    <property type="entry name" value="Ppo-like_N"/>
</dbReference>
<dbReference type="Gene3D" id="1.10.630.10">
    <property type="entry name" value="Cytochrome P450"/>
    <property type="match status" value="1"/>
</dbReference>
<dbReference type="Proteomes" id="UP000245771">
    <property type="component" value="Unassembled WGS sequence"/>
</dbReference>
<accession>A0A316V1U2</accession>
<dbReference type="InParanoid" id="A0A316V1U2"/>
<dbReference type="InterPro" id="IPR050783">
    <property type="entry name" value="Oxylipin_biosynth_metab"/>
</dbReference>
<evidence type="ECO:0000256" key="2">
    <source>
        <dbReference type="ARBA" id="ARBA00022617"/>
    </source>
</evidence>
<dbReference type="GO" id="GO:0016705">
    <property type="term" value="F:oxidoreductase activity, acting on paired donors, with incorporation or reduction of molecular oxygen"/>
    <property type="evidence" value="ECO:0007669"/>
    <property type="project" value="InterPro"/>
</dbReference>
<dbReference type="GeneID" id="37023727"/>
<protein>
    <submittedName>
        <fullName evidence="8">Linoleate diol synthase</fullName>
    </submittedName>
</protein>
<dbReference type="GO" id="GO:0005506">
    <property type="term" value="F:iron ion binding"/>
    <property type="evidence" value="ECO:0007669"/>
    <property type="project" value="InterPro"/>
</dbReference>
<evidence type="ECO:0000256" key="5">
    <source>
        <dbReference type="ARBA" id="ARBA00023002"/>
    </source>
</evidence>
<gene>
    <name evidence="8" type="ORF">FA14DRAFT_192620</name>
</gene>
<dbReference type="EMBL" id="KZ819607">
    <property type="protein sequence ID" value="PWN31517.1"/>
    <property type="molecule type" value="Genomic_DNA"/>
</dbReference>
<evidence type="ECO:0000256" key="6">
    <source>
        <dbReference type="ARBA" id="ARBA00023004"/>
    </source>
</evidence>
<name>A0A316V1U2_9BASI</name>
<dbReference type="GO" id="GO:0004601">
    <property type="term" value="F:peroxidase activity"/>
    <property type="evidence" value="ECO:0007669"/>
    <property type="project" value="InterPro"/>
</dbReference>
<organism evidence="8 9">
    <name type="scientific">Meira miltonrushii</name>
    <dbReference type="NCBI Taxonomy" id="1280837"/>
    <lineage>
        <taxon>Eukaryota</taxon>
        <taxon>Fungi</taxon>
        <taxon>Dikarya</taxon>
        <taxon>Basidiomycota</taxon>
        <taxon>Ustilaginomycotina</taxon>
        <taxon>Exobasidiomycetes</taxon>
        <taxon>Exobasidiales</taxon>
        <taxon>Brachybasidiaceae</taxon>
        <taxon>Meira</taxon>
    </lineage>
</organism>
<dbReference type="Pfam" id="PF00067">
    <property type="entry name" value="p450"/>
    <property type="match status" value="1"/>
</dbReference>
<dbReference type="InterPro" id="IPR036396">
    <property type="entry name" value="Cyt_P450_sf"/>
</dbReference>
<dbReference type="Gene3D" id="1.10.640.10">
    <property type="entry name" value="Haem peroxidase domain superfamily, animal type"/>
    <property type="match status" value="1"/>
</dbReference>
<comment type="subunit">
    <text evidence="1">Homotetramer.</text>
</comment>
<dbReference type="CDD" id="cd09817">
    <property type="entry name" value="linoleate_diol_synthase_like"/>
    <property type="match status" value="1"/>
</dbReference>
<dbReference type="PROSITE" id="PS50292">
    <property type="entry name" value="PEROXIDASE_3"/>
    <property type="match status" value="1"/>
</dbReference>
<keyword evidence="3 7" id="KW-0479">Metal-binding</keyword>
<dbReference type="PANTHER" id="PTHR11903:SF37">
    <property type="entry name" value="PSI-PRODUCING OXYGENASE A"/>
    <property type="match status" value="1"/>
</dbReference>
<keyword evidence="2 7" id="KW-0349">Heme</keyword>
<feature type="binding site" description="axial binding residue" evidence="7">
    <location>
        <position position="366"/>
    </location>
    <ligand>
        <name>heme b</name>
        <dbReference type="ChEBI" id="CHEBI:60344"/>
    </ligand>
    <ligandPart>
        <name>Fe</name>
        <dbReference type="ChEBI" id="CHEBI:18248"/>
    </ligandPart>
</feature>
<keyword evidence="4" id="KW-0223">Dioxygenase</keyword>
<reference evidence="8 9" key="1">
    <citation type="journal article" date="2018" name="Mol. Biol. Evol.">
        <title>Broad Genomic Sampling Reveals a Smut Pathogenic Ancestry of the Fungal Clade Ustilaginomycotina.</title>
        <authorList>
            <person name="Kijpornyongpan T."/>
            <person name="Mondo S.J."/>
            <person name="Barry K."/>
            <person name="Sandor L."/>
            <person name="Lee J."/>
            <person name="Lipzen A."/>
            <person name="Pangilinan J."/>
            <person name="LaButti K."/>
            <person name="Hainaut M."/>
            <person name="Henrissat B."/>
            <person name="Grigoriev I.V."/>
            <person name="Spatafora J.W."/>
            <person name="Aime M.C."/>
        </authorList>
    </citation>
    <scope>NUCLEOTIDE SEQUENCE [LARGE SCALE GENOMIC DNA]</scope>
    <source>
        <strain evidence="8 9">MCA 3882</strain>
    </source>
</reference>
<dbReference type="InterPro" id="IPR001128">
    <property type="entry name" value="Cyt_P450"/>
</dbReference>
<dbReference type="InterPro" id="IPR019791">
    <property type="entry name" value="Haem_peroxidase_animal"/>
</dbReference>
<keyword evidence="5" id="KW-0560">Oxidoreductase</keyword>
<dbReference type="STRING" id="1280837.A0A316V1U2"/>
<evidence type="ECO:0000256" key="4">
    <source>
        <dbReference type="ARBA" id="ARBA00022964"/>
    </source>
</evidence>
<dbReference type="GO" id="GO:0004497">
    <property type="term" value="F:monooxygenase activity"/>
    <property type="evidence" value="ECO:0007669"/>
    <property type="project" value="InterPro"/>
</dbReference>
<keyword evidence="9" id="KW-1185">Reference proteome</keyword>
<proteinExistence type="predicted"/>
<dbReference type="GO" id="GO:0006631">
    <property type="term" value="P:fatty acid metabolic process"/>
    <property type="evidence" value="ECO:0007669"/>
    <property type="project" value="UniProtKB-ARBA"/>
</dbReference>
<evidence type="ECO:0000256" key="7">
    <source>
        <dbReference type="PIRSR" id="PIRSR619791-2"/>
    </source>
</evidence>
<dbReference type="SUPFAM" id="SSF48264">
    <property type="entry name" value="Cytochrome P450"/>
    <property type="match status" value="1"/>
</dbReference>
<dbReference type="InterPro" id="IPR037120">
    <property type="entry name" value="Haem_peroxidase_sf_animal"/>
</dbReference>
<dbReference type="OrthoDB" id="823504at2759"/>
<keyword evidence="6 7" id="KW-0408">Iron</keyword>
<dbReference type="GO" id="GO:0006979">
    <property type="term" value="P:response to oxidative stress"/>
    <property type="evidence" value="ECO:0007669"/>
    <property type="project" value="InterPro"/>
</dbReference>
<evidence type="ECO:0000256" key="1">
    <source>
        <dbReference type="ARBA" id="ARBA00011881"/>
    </source>
</evidence>
<evidence type="ECO:0000313" key="9">
    <source>
        <dbReference type="Proteomes" id="UP000245771"/>
    </source>
</evidence>
<evidence type="ECO:0000256" key="3">
    <source>
        <dbReference type="ARBA" id="ARBA00022723"/>
    </source>
</evidence>
<dbReference type="GO" id="GO:0051213">
    <property type="term" value="F:dioxygenase activity"/>
    <property type="evidence" value="ECO:0007669"/>
    <property type="project" value="UniProtKB-KW"/>
</dbReference>
<dbReference type="RefSeq" id="XP_025351819.1">
    <property type="nucleotide sequence ID" value="XM_025501946.1"/>
</dbReference>
<dbReference type="Pfam" id="PF03098">
    <property type="entry name" value="An_peroxidase"/>
    <property type="match status" value="2"/>
</dbReference>
<dbReference type="AlphaFoldDB" id="A0A316V1U2"/>
<dbReference type="InterPro" id="IPR010255">
    <property type="entry name" value="Haem_peroxidase_sf"/>
</dbReference>
<dbReference type="PANTHER" id="PTHR11903">
    <property type="entry name" value="PROSTAGLANDIN G/H SYNTHASE"/>
    <property type="match status" value="1"/>
</dbReference>
<dbReference type="SUPFAM" id="SSF48113">
    <property type="entry name" value="Heme-dependent peroxidases"/>
    <property type="match status" value="1"/>
</dbReference>
<dbReference type="CDD" id="cd20612">
    <property type="entry name" value="CYP_LDS-like_C"/>
    <property type="match status" value="1"/>
</dbReference>
<dbReference type="GO" id="GO:0020037">
    <property type="term" value="F:heme binding"/>
    <property type="evidence" value="ECO:0007669"/>
    <property type="project" value="InterPro"/>
</dbReference>
<sequence length="1070" mass="120482">MTQIKKIINSIRRKPATANDGELDYEAKGLSEEPKKETSVFHDLGKLGKDALPLAQGLKDLAKGQPHNDRDLLLEHGTSALQRLPANSGLSHALSDGFVGMLWKDLPHPPASYLGSEYRYHSADGSGNNPLNPTLGAAGQPYSRSVPPLTPKSPFLPDPELVFDQLLRRRTFKPHKAGLNRLFFSFATIVIHECFQTDYKDPRINATTSYVDLSTLYGNNQDEQDRVRTFEQGRIYPDTIASERVMMMPPPVVACLLLFSRNHNHLAERLYDINETQKYKPWETLNEEQRKWQDNDIFQLCRNINIASFAKVVLSDYVSAILNTVRADSEWHLEIGKETKCFDGSRLERGTGNSVSCEFNVLYHWHAALSAADEKWMEEMMKKAQPETDIEDFGPNELRQMADKHKAVLDAVPPSQWTFGGLERNPDGHFDNHALGELIKDAIEEPANAFGARGIPSCMKTVEVLAQLQARNVFNVCTMNEFRTFLNLTPFKSFEEWNPDPEIAHAAETLYGHIDQLELYPGLMAEETKPNMPGSGLQPGHTIGRGILDDAVALIRGDRFLTHDLNASTLTNWGVAHIKPTPGAYGGFLSNLLFNALPNSWGQGFSTYCLLPFYTPNAVTQILKANKKLEHYDTQRPESMVKLYGLHSWKACKEAFADRDTYRVIYLPNLLLLTDNAGFFIGYDDRASHDPPHDIMRDAFFEPDFEKHVSDYYGNLTKEKIKKASLSFNGPAKRNQLNVIRDVFNVVPIYWIAQKYGIPLKTKETPHGLMSPYQLHTALVALFIFSSFDVIPQAGWKLRQAAETIGPGIRKLFKARLDTTTGVRESVADWFAKGSGYELSKEAEYLYHKIHERKMPTDKAVATLMGTMLPIAGNITQQSALLLDLFLKPEYEYAKDRLVELSHQDTEEAQDEMEMWIWEGMRIAAIVPGLPRKAARDIIIEDGPGRTLHIKEGEHLIIGTSKAHLDPTVFPDPQKLDPTRHKDSYILLGHGFHFCFGARLIAPSISAMLREVFKLKNLRRASGPKGSLVTVHEDLGHDGDAVRINLYIDQSCNESPVPTSLVVEYDSEES</sequence>